<feature type="compositionally biased region" description="Basic and acidic residues" evidence="1">
    <location>
        <begin position="157"/>
        <end position="173"/>
    </location>
</feature>
<dbReference type="Pfam" id="PF13115">
    <property type="entry name" value="YtkA"/>
    <property type="match status" value="1"/>
</dbReference>
<gene>
    <name evidence="3" type="ORF">RWD45_13315</name>
</gene>
<comment type="caution">
    <text evidence="3">The sequence shown here is derived from an EMBL/GenBank/DDBJ whole genome shotgun (WGS) entry which is preliminary data.</text>
</comment>
<reference evidence="3 4" key="1">
    <citation type="submission" date="2023-10" db="EMBL/GenBank/DDBJ databases">
        <title>Virgibacillus soli CC-YMP-6 genome.</title>
        <authorList>
            <person name="Miliotis G."/>
            <person name="Sengupta P."/>
            <person name="Hameed A."/>
            <person name="Chuvochina M."/>
            <person name="Mcdonagh F."/>
            <person name="Simpson A.C."/>
            <person name="Singh N.K."/>
            <person name="Rekha P.D."/>
            <person name="Raman K."/>
            <person name="Hugenholtz P."/>
            <person name="Venkateswaran K."/>
        </authorList>
    </citation>
    <scope>NUCLEOTIDE SEQUENCE [LARGE SCALE GENOMIC DNA]</scope>
    <source>
        <strain evidence="3 4">CC-YMP-6</strain>
    </source>
</reference>
<feature type="domain" description="YtkA-like" evidence="2">
    <location>
        <begin position="51"/>
        <end position="133"/>
    </location>
</feature>
<keyword evidence="4" id="KW-1185">Reference proteome</keyword>
<sequence>MYEIFFLPLKEDFIMKQLFGKKFIVLFAVLALLSLAACGNANGDDATNDDEALTVLEAKLEAPETADAGETIEVKGEVNFGDEVVKDAEVEFEFWEDGKKDDSYKIDATNHEDGTYTAETSFDHDGVFTVQIHVTARDQHTMPLANITVGEGATDGDADHDGEHGDHGDHGSHAEGFNMHFMDPTM</sequence>
<dbReference type="Proteomes" id="UP001275315">
    <property type="component" value="Unassembled WGS sequence"/>
</dbReference>
<accession>A0ABU5CSM1</accession>
<evidence type="ECO:0000259" key="2">
    <source>
        <dbReference type="Pfam" id="PF13115"/>
    </source>
</evidence>
<evidence type="ECO:0000313" key="3">
    <source>
        <dbReference type="EMBL" id="MDY0409369.1"/>
    </source>
</evidence>
<organism evidence="3 4">
    <name type="scientific">Paracerasibacillus soli</name>
    <dbReference type="NCBI Taxonomy" id="480284"/>
    <lineage>
        <taxon>Bacteria</taxon>
        <taxon>Bacillati</taxon>
        <taxon>Bacillota</taxon>
        <taxon>Bacilli</taxon>
        <taxon>Bacillales</taxon>
        <taxon>Bacillaceae</taxon>
        <taxon>Paracerasibacillus</taxon>
    </lineage>
</organism>
<dbReference type="InterPro" id="IPR032693">
    <property type="entry name" value="YtkA-like_dom"/>
</dbReference>
<protein>
    <submittedName>
        <fullName evidence="3">FixH family protein</fullName>
    </submittedName>
</protein>
<dbReference type="EMBL" id="JAWDIQ010000002">
    <property type="protein sequence ID" value="MDY0409369.1"/>
    <property type="molecule type" value="Genomic_DNA"/>
</dbReference>
<name>A0ABU5CSM1_9BACI</name>
<proteinExistence type="predicted"/>
<feature type="region of interest" description="Disordered" evidence="1">
    <location>
        <begin position="150"/>
        <end position="186"/>
    </location>
</feature>
<dbReference type="RefSeq" id="WP_320380165.1">
    <property type="nucleotide sequence ID" value="NZ_JAWDIQ010000002.1"/>
</dbReference>
<evidence type="ECO:0000313" key="4">
    <source>
        <dbReference type="Proteomes" id="UP001275315"/>
    </source>
</evidence>
<evidence type="ECO:0000256" key="1">
    <source>
        <dbReference type="SAM" id="MobiDB-lite"/>
    </source>
</evidence>